<comment type="catalytic activity">
    <reaction evidence="12 13">
        <text>tRNA(Cys) + L-cysteine + ATP = L-cysteinyl-tRNA(Cys) + AMP + diphosphate</text>
        <dbReference type="Rhea" id="RHEA:17773"/>
        <dbReference type="Rhea" id="RHEA-COMP:9661"/>
        <dbReference type="Rhea" id="RHEA-COMP:9679"/>
        <dbReference type="ChEBI" id="CHEBI:30616"/>
        <dbReference type="ChEBI" id="CHEBI:33019"/>
        <dbReference type="ChEBI" id="CHEBI:35235"/>
        <dbReference type="ChEBI" id="CHEBI:78442"/>
        <dbReference type="ChEBI" id="CHEBI:78517"/>
        <dbReference type="ChEBI" id="CHEBI:456215"/>
        <dbReference type="EC" id="6.1.1.16"/>
    </reaction>
</comment>
<keyword evidence="5 13" id="KW-0436">Ligase</keyword>
<dbReference type="GO" id="GO:0005829">
    <property type="term" value="C:cytosol"/>
    <property type="evidence" value="ECO:0007669"/>
    <property type="project" value="TreeGrafter"/>
</dbReference>
<dbReference type="InterPro" id="IPR014729">
    <property type="entry name" value="Rossmann-like_a/b/a_fold"/>
</dbReference>
<evidence type="ECO:0000256" key="8">
    <source>
        <dbReference type="ARBA" id="ARBA00022833"/>
    </source>
</evidence>
<dbReference type="InterPro" id="IPR032678">
    <property type="entry name" value="tRNA-synt_1_cat_dom"/>
</dbReference>
<feature type="short sequence motif" description="'KMSKS' region" evidence="13">
    <location>
        <begin position="267"/>
        <end position="271"/>
    </location>
</feature>
<dbReference type="Gene3D" id="1.20.120.640">
    <property type="entry name" value="Anticodon-binding domain of a subclass of class I aminoacyl-tRNA synthetases"/>
    <property type="match status" value="1"/>
</dbReference>
<comment type="subunit">
    <text evidence="3 13">Monomer.</text>
</comment>
<dbReference type="InterPro" id="IPR024909">
    <property type="entry name" value="Cys-tRNA/MSH_ligase"/>
</dbReference>
<keyword evidence="8 13" id="KW-0862">Zinc</keyword>
<evidence type="ECO:0000256" key="12">
    <source>
        <dbReference type="ARBA" id="ARBA00047398"/>
    </source>
</evidence>
<dbReference type="NCBIfam" id="TIGR00435">
    <property type="entry name" value="cysS"/>
    <property type="match status" value="1"/>
</dbReference>
<feature type="binding site" evidence="13">
    <location>
        <position position="239"/>
    </location>
    <ligand>
        <name>Zn(2+)</name>
        <dbReference type="ChEBI" id="CHEBI:29105"/>
    </ligand>
</feature>
<comment type="cofactor">
    <cofactor evidence="13">
        <name>Zn(2+)</name>
        <dbReference type="ChEBI" id="CHEBI:29105"/>
    </cofactor>
    <text evidence="13">Binds 1 zinc ion per subunit.</text>
</comment>
<feature type="binding site" evidence="13">
    <location>
        <position position="210"/>
    </location>
    <ligand>
        <name>Zn(2+)</name>
        <dbReference type="ChEBI" id="CHEBI:29105"/>
    </ligand>
</feature>
<dbReference type="GO" id="GO:0004817">
    <property type="term" value="F:cysteine-tRNA ligase activity"/>
    <property type="evidence" value="ECO:0007669"/>
    <property type="project" value="UniProtKB-UniRule"/>
</dbReference>
<dbReference type="Proteomes" id="UP000230906">
    <property type="component" value="Unassembled WGS sequence"/>
</dbReference>
<keyword evidence="10 13" id="KW-0648">Protein biosynthesis</keyword>
<dbReference type="Pfam" id="PF01406">
    <property type="entry name" value="tRNA-synt_1e"/>
    <property type="match status" value="1"/>
</dbReference>
<evidence type="ECO:0000256" key="2">
    <source>
        <dbReference type="ARBA" id="ARBA00005594"/>
    </source>
</evidence>
<comment type="caution">
    <text evidence="16">The sequence shown here is derived from an EMBL/GenBank/DDBJ whole genome shotgun (WGS) entry which is preliminary data.</text>
</comment>
<organism evidence="16 17">
    <name type="scientific">Candidatus Vogelbacteria bacterium CG10_big_fil_rev_8_21_14_0_10_50_13</name>
    <dbReference type="NCBI Taxonomy" id="1975044"/>
    <lineage>
        <taxon>Bacteria</taxon>
        <taxon>Candidatus Vogeliibacteriota</taxon>
    </lineage>
</organism>
<dbReference type="GO" id="GO:0006423">
    <property type="term" value="P:cysteinyl-tRNA aminoacylation"/>
    <property type="evidence" value="ECO:0007669"/>
    <property type="project" value="UniProtKB-UniRule"/>
</dbReference>
<dbReference type="InterPro" id="IPR009080">
    <property type="entry name" value="tRNAsynth_Ia_anticodon-bd"/>
</dbReference>
<dbReference type="SUPFAM" id="SSF52374">
    <property type="entry name" value="Nucleotidylyl transferase"/>
    <property type="match status" value="1"/>
</dbReference>
<dbReference type="PRINTS" id="PR00983">
    <property type="entry name" value="TRNASYNTHCYS"/>
</dbReference>
<feature type="domain" description="tRNA synthetases class I catalytic" evidence="14">
    <location>
        <begin position="16"/>
        <end position="315"/>
    </location>
</feature>
<feature type="binding site" evidence="13">
    <location>
        <position position="270"/>
    </location>
    <ligand>
        <name>ATP</name>
        <dbReference type="ChEBI" id="CHEBI:30616"/>
    </ligand>
</feature>
<dbReference type="GO" id="GO:0005524">
    <property type="term" value="F:ATP binding"/>
    <property type="evidence" value="ECO:0007669"/>
    <property type="project" value="UniProtKB-UniRule"/>
</dbReference>
<evidence type="ECO:0000256" key="4">
    <source>
        <dbReference type="ARBA" id="ARBA00022490"/>
    </source>
</evidence>
<evidence type="ECO:0000256" key="10">
    <source>
        <dbReference type="ARBA" id="ARBA00022917"/>
    </source>
</evidence>
<protein>
    <recommendedName>
        <fullName evidence="13">Cysteine--tRNA ligase</fullName>
        <ecNumber evidence="13">6.1.1.16</ecNumber>
    </recommendedName>
    <alternativeName>
        <fullName evidence="13">Cysteinyl-tRNA synthetase</fullName>
        <shortName evidence="13">CysRS</shortName>
    </alternativeName>
</protein>
<evidence type="ECO:0000256" key="5">
    <source>
        <dbReference type="ARBA" id="ARBA00022598"/>
    </source>
</evidence>
<evidence type="ECO:0000256" key="6">
    <source>
        <dbReference type="ARBA" id="ARBA00022723"/>
    </source>
</evidence>
<evidence type="ECO:0000256" key="3">
    <source>
        <dbReference type="ARBA" id="ARBA00011245"/>
    </source>
</evidence>
<evidence type="ECO:0000259" key="15">
    <source>
        <dbReference type="Pfam" id="PF23493"/>
    </source>
</evidence>
<dbReference type="InterPro" id="IPR015803">
    <property type="entry name" value="Cys-tRNA-ligase"/>
</dbReference>
<evidence type="ECO:0000313" key="17">
    <source>
        <dbReference type="Proteomes" id="UP000230906"/>
    </source>
</evidence>
<dbReference type="PANTHER" id="PTHR10890">
    <property type="entry name" value="CYSTEINYL-TRNA SYNTHETASE"/>
    <property type="match status" value="1"/>
</dbReference>
<keyword evidence="4 13" id="KW-0963">Cytoplasm</keyword>
<feature type="domain" description="Cysteinyl-tRNA ligase anticodon binding" evidence="15">
    <location>
        <begin position="397"/>
        <end position="437"/>
    </location>
</feature>
<dbReference type="Pfam" id="PF23493">
    <property type="entry name" value="CysS_C"/>
    <property type="match status" value="1"/>
</dbReference>
<dbReference type="Gene3D" id="3.40.50.620">
    <property type="entry name" value="HUPs"/>
    <property type="match status" value="1"/>
</dbReference>
<dbReference type="EC" id="6.1.1.16" evidence="13"/>
<evidence type="ECO:0000313" key="16">
    <source>
        <dbReference type="EMBL" id="PIR45398.1"/>
    </source>
</evidence>
<feature type="binding site" evidence="13">
    <location>
        <position position="29"/>
    </location>
    <ligand>
        <name>Zn(2+)</name>
        <dbReference type="ChEBI" id="CHEBI:29105"/>
    </ligand>
</feature>
<keyword evidence="7 13" id="KW-0547">Nucleotide-binding</keyword>
<dbReference type="PANTHER" id="PTHR10890:SF3">
    <property type="entry name" value="CYSTEINE--TRNA LIGASE, CYTOPLASMIC"/>
    <property type="match status" value="1"/>
</dbReference>
<accession>A0A2H0RFV6</accession>
<reference evidence="16 17" key="1">
    <citation type="submission" date="2017-09" db="EMBL/GenBank/DDBJ databases">
        <title>Depth-based differentiation of microbial function through sediment-hosted aquifers and enrichment of novel symbionts in the deep terrestrial subsurface.</title>
        <authorList>
            <person name="Probst A.J."/>
            <person name="Ladd B."/>
            <person name="Jarett J.K."/>
            <person name="Geller-Mcgrath D.E."/>
            <person name="Sieber C.M."/>
            <person name="Emerson J.B."/>
            <person name="Anantharaman K."/>
            <person name="Thomas B.C."/>
            <person name="Malmstrom R."/>
            <person name="Stieglmeier M."/>
            <person name="Klingl A."/>
            <person name="Woyke T."/>
            <person name="Ryan C.M."/>
            <person name="Banfield J.F."/>
        </authorList>
    </citation>
    <scope>NUCLEOTIDE SEQUENCE [LARGE SCALE GENOMIC DNA]</scope>
    <source>
        <strain evidence="16">CG10_big_fil_rev_8_21_14_0_10_50_13</strain>
    </source>
</reference>
<keyword evidence="11 13" id="KW-0030">Aminoacyl-tRNA synthetase</keyword>
<dbReference type="GO" id="GO:0008270">
    <property type="term" value="F:zinc ion binding"/>
    <property type="evidence" value="ECO:0007669"/>
    <property type="project" value="UniProtKB-UniRule"/>
</dbReference>
<sequence>MALTFYNQLGKAEQEFKPLRPGEVSLYACGPTVYDYVHIGNWRTFIFDDLLRRILLYAGLKVTEVMNITDIDDKIIARASENGLPIGKLTAKYTAQFFADRDKLNILPAEYYPRATDHLGGMIKLIEKLIAGDKAYVEDGSVYFAIDQFPDYGKLSGVKIADLKTNARVNNDEFNKNAPGDFALWKAVKPGEPSYDSPWSQGRPGWHIECSAMSMEHLGDTFDLHTGGIDLLFPHHENEIAQSEGASGAPLAHYFLEGEHLMIEGEKMSKSLGNILTLREIEEMGYSPLDLRYLFLTAKYRQSLNFTWESLTGAKTARHKLNNFLIDLTDIKKGTIDTAYQNKFREKIEADLNIPQALAIAWQLIDDKQIDPADKKATLLDFDRVLGLGLVELKPTEISADVETLLIAREQARNEGNFARADKLRAEIESNGWLVDDTASGPKLKQK</sequence>
<dbReference type="AlphaFoldDB" id="A0A2H0RFV6"/>
<evidence type="ECO:0000259" key="14">
    <source>
        <dbReference type="Pfam" id="PF01406"/>
    </source>
</evidence>
<keyword evidence="6 13" id="KW-0479">Metal-binding</keyword>
<comment type="subcellular location">
    <subcellularLocation>
        <location evidence="1 13">Cytoplasm</location>
    </subcellularLocation>
</comment>
<feature type="short sequence motif" description="'HIGH' region" evidence="13">
    <location>
        <begin position="31"/>
        <end position="41"/>
    </location>
</feature>
<evidence type="ECO:0000256" key="1">
    <source>
        <dbReference type="ARBA" id="ARBA00004496"/>
    </source>
</evidence>
<proteinExistence type="inferred from homology"/>
<dbReference type="HAMAP" id="MF_00041">
    <property type="entry name" value="Cys_tRNA_synth"/>
    <property type="match status" value="1"/>
</dbReference>
<evidence type="ECO:0000256" key="11">
    <source>
        <dbReference type="ARBA" id="ARBA00023146"/>
    </source>
</evidence>
<name>A0A2H0RFV6_9BACT</name>
<gene>
    <name evidence="13" type="primary">cysS</name>
    <name evidence="16" type="ORF">COV09_01640</name>
</gene>
<comment type="similarity">
    <text evidence="2 13">Belongs to the class-I aminoacyl-tRNA synthetase family.</text>
</comment>
<evidence type="ECO:0000256" key="9">
    <source>
        <dbReference type="ARBA" id="ARBA00022840"/>
    </source>
</evidence>
<evidence type="ECO:0000256" key="13">
    <source>
        <dbReference type="HAMAP-Rule" id="MF_00041"/>
    </source>
</evidence>
<dbReference type="InterPro" id="IPR056411">
    <property type="entry name" value="CysS_C"/>
</dbReference>
<keyword evidence="9 13" id="KW-0067">ATP-binding</keyword>
<dbReference type="SUPFAM" id="SSF47323">
    <property type="entry name" value="Anticodon-binding domain of a subclass of class I aminoacyl-tRNA synthetases"/>
    <property type="match status" value="1"/>
</dbReference>
<dbReference type="CDD" id="cd00672">
    <property type="entry name" value="CysRS_core"/>
    <property type="match status" value="1"/>
</dbReference>
<feature type="binding site" evidence="13">
    <location>
        <position position="235"/>
    </location>
    <ligand>
        <name>Zn(2+)</name>
        <dbReference type="ChEBI" id="CHEBI:29105"/>
    </ligand>
</feature>
<evidence type="ECO:0000256" key="7">
    <source>
        <dbReference type="ARBA" id="ARBA00022741"/>
    </source>
</evidence>
<dbReference type="FunFam" id="3.40.50.620:FF:000130">
    <property type="entry name" value="Cysteine--tRNA ligase"/>
    <property type="match status" value="1"/>
</dbReference>
<dbReference type="EMBL" id="PCYJ01000024">
    <property type="protein sequence ID" value="PIR45398.1"/>
    <property type="molecule type" value="Genomic_DNA"/>
</dbReference>